<gene>
    <name evidence="1" type="ORF">AVEN_10740_1</name>
</gene>
<protein>
    <submittedName>
        <fullName evidence="1">Uncharacterized protein</fullName>
    </submittedName>
</protein>
<accession>A0A4Y2ARD0</accession>
<dbReference type="AlphaFoldDB" id="A0A4Y2ARD0"/>
<dbReference type="OrthoDB" id="8374193at2759"/>
<organism evidence="1 2">
    <name type="scientific">Araneus ventricosus</name>
    <name type="common">Orbweaver spider</name>
    <name type="synonym">Epeira ventricosa</name>
    <dbReference type="NCBI Taxonomy" id="182803"/>
    <lineage>
        <taxon>Eukaryota</taxon>
        <taxon>Metazoa</taxon>
        <taxon>Ecdysozoa</taxon>
        <taxon>Arthropoda</taxon>
        <taxon>Chelicerata</taxon>
        <taxon>Arachnida</taxon>
        <taxon>Araneae</taxon>
        <taxon>Araneomorphae</taxon>
        <taxon>Entelegynae</taxon>
        <taxon>Araneoidea</taxon>
        <taxon>Araneidae</taxon>
        <taxon>Araneus</taxon>
    </lineage>
</organism>
<reference evidence="1 2" key="1">
    <citation type="journal article" date="2019" name="Sci. Rep.">
        <title>Orb-weaving spider Araneus ventricosus genome elucidates the spidroin gene catalogue.</title>
        <authorList>
            <person name="Kono N."/>
            <person name="Nakamura H."/>
            <person name="Ohtoshi R."/>
            <person name="Moran D.A.P."/>
            <person name="Shinohara A."/>
            <person name="Yoshida Y."/>
            <person name="Fujiwara M."/>
            <person name="Mori M."/>
            <person name="Tomita M."/>
            <person name="Arakawa K."/>
        </authorList>
    </citation>
    <scope>NUCLEOTIDE SEQUENCE [LARGE SCALE GENOMIC DNA]</scope>
</reference>
<keyword evidence="2" id="KW-1185">Reference proteome</keyword>
<name>A0A4Y2ARD0_ARAVE</name>
<feature type="non-terminal residue" evidence="1">
    <location>
        <position position="1"/>
    </location>
</feature>
<sequence>LGANCPKIKESRDPFRSPKIAQISDRLILSPNQRTGLVASIAKEGGVNIDDLSFSSETVKRTSKKDRTDITRNVKINFTAPKNCALRWVTKIVTNQDKVVFHILAVLISVVSGFEESKLLSVPAILGRTAQSQANKVFEIFNIVSEIFSVLCFDTTASDIG</sequence>
<dbReference type="EMBL" id="BGPR01081217">
    <property type="protein sequence ID" value="GBL82057.1"/>
    <property type="molecule type" value="Genomic_DNA"/>
</dbReference>
<evidence type="ECO:0000313" key="1">
    <source>
        <dbReference type="EMBL" id="GBL82057.1"/>
    </source>
</evidence>
<dbReference type="Proteomes" id="UP000499080">
    <property type="component" value="Unassembled WGS sequence"/>
</dbReference>
<comment type="caution">
    <text evidence="1">The sequence shown here is derived from an EMBL/GenBank/DDBJ whole genome shotgun (WGS) entry which is preliminary data.</text>
</comment>
<proteinExistence type="predicted"/>
<evidence type="ECO:0000313" key="2">
    <source>
        <dbReference type="Proteomes" id="UP000499080"/>
    </source>
</evidence>